<keyword evidence="1" id="KW-0812">Transmembrane</keyword>
<sequence>MTDGTPEGQVAVEDIQALPDAALRRAADRFMLIVLGTIEFLLVAWLAVGFMREPPASTGERIFVVILVVGVAGVLVMLMLHRRRLPALDWTPRQATVSGTVTFTPDAESHMPVHHLVTVTVDIDGETLQAAIADIVHESCLDRFAPGTTWSVYAFKDPHVFDHDHGSRVILTESHDDVVRAGYDLGSLTMHNDSGPGSDLLQRGFKPS</sequence>
<feature type="transmembrane region" description="Helical" evidence="1">
    <location>
        <begin position="62"/>
        <end position="80"/>
    </location>
</feature>
<evidence type="ECO:0000313" key="2">
    <source>
        <dbReference type="EMBL" id="TWJ07588.1"/>
    </source>
</evidence>
<feature type="transmembrane region" description="Helical" evidence="1">
    <location>
        <begin position="30"/>
        <end position="50"/>
    </location>
</feature>
<keyword evidence="1" id="KW-0472">Membrane</keyword>
<keyword evidence="1" id="KW-1133">Transmembrane helix</keyword>
<dbReference type="AlphaFoldDB" id="A0A562UPQ1"/>
<gene>
    <name evidence="2" type="ORF">LX16_5074</name>
</gene>
<evidence type="ECO:0000256" key="1">
    <source>
        <dbReference type="SAM" id="Phobius"/>
    </source>
</evidence>
<keyword evidence="3" id="KW-1185">Reference proteome</keyword>
<evidence type="ECO:0000313" key="3">
    <source>
        <dbReference type="Proteomes" id="UP000321617"/>
    </source>
</evidence>
<dbReference type="Proteomes" id="UP000321617">
    <property type="component" value="Unassembled WGS sequence"/>
</dbReference>
<name>A0A562UPQ1_9ACTN</name>
<reference evidence="2 3" key="1">
    <citation type="journal article" date="2013" name="Stand. Genomic Sci.">
        <title>Genomic Encyclopedia of Type Strains, Phase I: The one thousand microbial genomes (KMG-I) project.</title>
        <authorList>
            <person name="Kyrpides N.C."/>
            <person name="Woyke T."/>
            <person name="Eisen J.A."/>
            <person name="Garrity G."/>
            <person name="Lilburn T.G."/>
            <person name="Beck B.J."/>
            <person name="Whitman W.B."/>
            <person name="Hugenholtz P."/>
            <person name="Klenk H.P."/>
        </authorList>
    </citation>
    <scope>NUCLEOTIDE SEQUENCE [LARGE SCALE GENOMIC DNA]</scope>
    <source>
        <strain evidence="2 3">DSM 45044</strain>
    </source>
</reference>
<dbReference type="EMBL" id="VLLL01000011">
    <property type="protein sequence ID" value="TWJ07588.1"/>
    <property type="molecule type" value="Genomic_DNA"/>
</dbReference>
<protein>
    <submittedName>
        <fullName evidence="2">Uncharacterized protein</fullName>
    </submittedName>
</protein>
<comment type="caution">
    <text evidence="2">The sequence shown here is derived from an EMBL/GenBank/DDBJ whole genome shotgun (WGS) entry which is preliminary data.</text>
</comment>
<proteinExistence type="predicted"/>
<accession>A0A562UPQ1</accession>
<organism evidence="2 3">
    <name type="scientific">Stackebrandtia albiflava</name>
    <dbReference type="NCBI Taxonomy" id="406432"/>
    <lineage>
        <taxon>Bacteria</taxon>
        <taxon>Bacillati</taxon>
        <taxon>Actinomycetota</taxon>
        <taxon>Actinomycetes</taxon>
        <taxon>Glycomycetales</taxon>
        <taxon>Glycomycetaceae</taxon>
        <taxon>Stackebrandtia</taxon>
    </lineage>
</organism>